<dbReference type="InterPro" id="IPR042618">
    <property type="entry name" value="IQCG"/>
</dbReference>
<dbReference type="SMART" id="SM00015">
    <property type="entry name" value="IQ"/>
    <property type="match status" value="1"/>
</dbReference>
<comment type="caution">
    <text evidence="12">The sequence shown here is derived from an EMBL/GenBank/DDBJ whole genome shotgun (WGS) entry which is preliminary data.</text>
</comment>
<evidence type="ECO:0000256" key="4">
    <source>
        <dbReference type="ARBA" id="ARBA00022490"/>
    </source>
</evidence>
<keyword evidence="13" id="KW-1185">Reference proteome</keyword>
<evidence type="ECO:0000256" key="7">
    <source>
        <dbReference type="ARBA" id="ARBA00023212"/>
    </source>
</evidence>
<feature type="region of interest" description="Disordered" evidence="11">
    <location>
        <begin position="149"/>
        <end position="174"/>
    </location>
</feature>
<evidence type="ECO:0000256" key="11">
    <source>
        <dbReference type="SAM" id="MobiDB-lite"/>
    </source>
</evidence>
<evidence type="ECO:0000313" key="13">
    <source>
        <dbReference type="Proteomes" id="UP001258017"/>
    </source>
</evidence>
<evidence type="ECO:0000256" key="3">
    <source>
        <dbReference type="ARBA" id="ARBA00013738"/>
    </source>
</evidence>
<keyword evidence="6" id="KW-0969">Cilium</keyword>
<dbReference type="CDD" id="cd23767">
    <property type="entry name" value="IQCD"/>
    <property type="match status" value="1"/>
</dbReference>
<dbReference type="PROSITE" id="PS50096">
    <property type="entry name" value="IQ"/>
    <property type="match status" value="1"/>
</dbReference>
<feature type="compositionally biased region" description="Basic and acidic residues" evidence="11">
    <location>
        <begin position="152"/>
        <end position="162"/>
    </location>
</feature>
<dbReference type="EMBL" id="JAIFRP010000186">
    <property type="protein sequence ID" value="KAK2578724.1"/>
    <property type="molecule type" value="Genomic_DNA"/>
</dbReference>
<feature type="region of interest" description="Disordered" evidence="11">
    <location>
        <begin position="529"/>
        <end position="553"/>
    </location>
</feature>
<protein>
    <recommendedName>
        <fullName evidence="3">Dynein regulatory complex protein 9</fullName>
    </recommendedName>
    <alternativeName>
        <fullName evidence="9">IQ domain-containing protein G</fullName>
    </alternativeName>
</protein>
<keyword evidence="5" id="KW-0282">Flagellum</keyword>
<dbReference type="Pfam" id="PF00612">
    <property type="entry name" value="IQ"/>
    <property type="match status" value="1"/>
</dbReference>
<keyword evidence="8" id="KW-0966">Cell projection</keyword>
<evidence type="ECO:0000256" key="1">
    <source>
        <dbReference type="ARBA" id="ARBA00004611"/>
    </source>
</evidence>
<dbReference type="InterPro" id="IPR000048">
    <property type="entry name" value="IQ_motif_EF-hand-BS"/>
</dbReference>
<comment type="subcellular location">
    <subcellularLocation>
        <location evidence="1">Cytoplasm</location>
        <location evidence="1">Cytoskeleton</location>
        <location evidence="1">Flagellum axoneme</location>
    </subcellularLocation>
</comment>
<dbReference type="GO" id="GO:0005737">
    <property type="term" value="C:cytoplasm"/>
    <property type="evidence" value="ECO:0007669"/>
    <property type="project" value="TreeGrafter"/>
</dbReference>
<evidence type="ECO:0000256" key="6">
    <source>
        <dbReference type="ARBA" id="ARBA00023069"/>
    </source>
</evidence>
<reference evidence="12" key="1">
    <citation type="submission" date="2021-08" db="EMBL/GenBank/DDBJ databases">
        <authorList>
            <person name="Misof B."/>
            <person name="Oliver O."/>
            <person name="Podsiadlowski L."/>
            <person name="Donath A."/>
            <person name="Peters R."/>
            <person name="Mayer C."/>
            <person name="Rust J."/>
            <person name="Gunkel S."/>
            <person name="Lesny P."/>
            <person name="Martin S."/>
            <person name="Oeyen J.P."/>
            <person name="Petersen M."/>
            <person name="Panagiotis P."/>
            <person name="Wilbrandt J."/>
            <person name="Tanja T."/>
        </authorList>
    </citation>
    <scope>NUCLEOTIDE SEQUENCE</scope>
    <source>
        <strain evidence="12">GBR_01_08_01A</strain>
        <tissue evidence="12">Thorax + abdomen</tissue>
    </source>
</reference>
<evidence type="ECO:0000256" key="5">
    <source>
        <dbReference type="ARBA" id="ARBA00022846"/>
    </source>
</evidence>
<proteinExistence type="inferred from homology"/>
<keyword evidence="7" id="KW-0206">Cytoskeleton</keyword>
<dbReference type="Gene3D" id="1.20.5.190">
    <property type="match status" value="1"/>
</dbReference>
<gene>
    <name evidence="12" type="ORF">KPH14_007800</name>
</gene>
<evidence type="ECO:0000256" key="10">
    <source>
        <dbReference type="SAM" id="Coils"/>
    </source>
</evidence>
<dbReference type="GO" id="GO:0044782">
    <property type="term" value="P:cilium organization"/>
    <property type="evidence" value="ECO:0007669"/>
    <property type="project" value="TreeGrafter"/>
</dbReference>
<feature type="coiled-coil region" evidence="10">
    <location>
        <begin position="293"/>
        <end position="348"/>
    </location>
</feature>
<comment type="similarity">
    <text evidence="2">Belongs to the DRC9 family.</text>
</comment>
<dbReference type="AlphaFoldDB" id="A0AAD9RFI0"/>
<dbReference type="Proteomes" id="UP001258017">
    <property type="component" value="Unassembled WGS sequence"/>
</dbReference>
<dbReference type="PANTHER" id="PTHR14871:SF1">
    <property type="entry name" value="DYNEIN REGULATORY COMPLEX PROTEIN 9"/>
    <property type="match status" value="1"/>
</dbReference>
<sequence length="553" mass="64767">MSNTTNELITRSEIIVNDRDEEKKLGLRNAFAAISSVVLDQSRGGAIDVRERSTEDTAFDIAAKKSAHVLAKNLEKMSKIDMEMMVEEGIKEKKRKEDEERTMSVSDVEPKRFLQGEDLIRYRKRGTIHMPRSSIFPLTIALLGAETGSIDSRPKGDDKETSISKMSTLESRHDKSENVGVWSMQIDVPPQPALSSYEATAIGCVLKECVDQLTVLRYAIPAEVNDRWENIVKPINEKYDVPDEPQRVFREEANLPPLTLSVSEKLQRDRTYMHDILNQTLDEVKRVRRFDILEEEVNKIVRMLEDEHNLEENCAIWKNQVSQLRALIKDERVKKEREKRELMELAQKTNAGVDDTVYEIALKMGYAEKWENARLTQQRLRFKAEEQNLLDDLNEYRKEENVEDIVTAEIFSFFQENIKDMEDDMLTWQSRYDEEIERRQRETDDLKARVEKQKLEIQDLRAVRDERQAFIDACLAEIRRIEEEAKYQETINRAATIIQAAWRGYMVRHEVGEFKDLRAQLRKRKKLAAKRRKKLEKLRKKQEKKDKAKKSSK</sequence>
<organism evidence="12 13">
    <name type="scientific">Odynerus spinipes</name>
    <dbReference type="NCBI Taxonomy" id="1348599"/>
    <lineage>
        <taxon>Eukaryota</taxon>
        <taxon>Metazoa</taxon>
        <taxon>Ecdysozoa</taxon>
        <taxon>Arthropoda</taxon>
        <taxon>Hexapoda</taxon>
        <taxon>Insecta</taxon>
        <taxon>Pterygota</taxon>
        <taxon>Neoptera</taxon>
        <taxon>Endopterygota</taxon>
        <taxon>Hymenoptera</taxon>
        <taxon>Apocrita</taxon>
        <taxon>Aculeata</taxon>
        <taxon>Vespoidea</taxon>
        <taxon>Vespidae</taxon>
        <taxon>Eumeninae</taxon>
        <taxon>Odynerus</taxon>
    </lineage>
</organism>
<feature type="coiled-coil region" evidence="10">
    <location>
        <begin position="436"/>
        <end position="463"/>
    </location>
</feature>
<dbReference type="PANTHER" id="PTHR14871">
    <property type="entry name" value="DYNEIN REGULATORY COMPLEX PROTEIN 9"/>
    <property type="match status" value="1"/>
</dbReference>
<evidence type="ECO:0000256" key="9">
    <source>
        <dbReference type="ARBA" id="ARBA00032183"/>
    </source>
</evidence>
<reference evidence="12" key="2">
    <citation type="journal article" date="2023" name="Commun. Biol.">
        <title>Intrasexual cuticular hydrocarbon dimorphism in a wasp sheds light on hydrocarbon biosynthesis genes in Hymenoptera.</title>
        <authorList>
            <person name="Moris V.C."/>
            <person name="Podsiadlowski L."/>
            <person name="Martin S."/>
            <person name="Oeyen J.P."/>
            <person name="Donath A."/>
            <person name="Petersen M."/>
            <person name="Wilbrandt J."/>
            <person name="Misof B."/>
            <person name="Liedtke D."/>
            <person name="Thamm M."/>
            <person name="Scheiner R."/>
            <person name="Schmitt T."/>
            <person name="Niehuis O."/>
        </authorList>
    </citation>
    <scope>NUCLEOTIDE SEQUENCE</scope>
    <source>
        <strain evidence="12">GBR_01_08_01A</strain>
    </source>
</reference>
<keyword evidence="10" id="KW-0175">Coiled coil</keyword>
<dbReference type="GO" id="GO:0031514">
    <property type="term" value="C:motile cilium"/>
    <property type="evidence" value="ECO:0007669"/>
    <property type="project" value="TreeGrafter"/>
</dbReference>
<evidence type="ECO:0000256" key="8">
    <source>
        <dbReference type="ARBA" id="ARBA00023273"/>
    </source>
</evidence>
<accession>A0AAD9RFI0</accession>
<keyword evidence="4" id="KW-0963">Cytoplasm</keyword>
<evidence type="ECO:0000313" key="12">
    <source>
        <dbReference type="EMBL" id="KAK2578724.1"/>
    </source>
</evidence>
<name>A0AAD9RFI0_9HYME</name>
<evidence type="ECO:0000256" key="2">
    <source>
        <dbReference type="ARBA" id="ARBA00008222"/>
    </source>
</evidence>